<gene>
    <name evidence="1" type="ORF">COMA1_60082</name>
</gene>
<accession>A0A0S4LS56</accession>
<evidence type="ECO:0000313" key="2">
    <source>
        <dbReference type="Proteomes" id="UP000199032"/>
    </source>
</evidence>
<keyword evidence="2" id="KW-1185">Reference proteome</keyword>
<dbReference type="OrthoDB" id="9765314at2"/>
<reference evidence="1 2" key="1">
    <citation type="submission" date="2015-10" db="EMBL/GenBank/DDBJ databases">
        <authorList>
            <person name="Gilbert D.G."/>
        </authorList>
    </citation>
    <scope>NUCLEOTIDE SEQUENCE [LARGE SCALE GENOMIC DNA]</scope>
    <source>
        <strain evidence="1">COMA1</strain>
    </source>
</reference>
<sequence>MGWTRDALKSCFTLATACGMVLVGFSLGYAQHSPVPAAETRAIAEPEGRTTGESATTIIPSLRLAERYDSNVFFVKGQSLEDYVTTVSPQLTVAHQNPWVEVRVRGGATGEVYAKNPGLNYVGANGMVDLNLDNAMNALLPGLGLHISNGIFYTPQPPAFAAPTSGNQISDTFVQGLQARRANSFSNMASVEASYFFLPHIGVSSTYTDSRLRFGKAFAAPTGLVQSGEFINTNFQTLTSGFVVRPSPADTISLSHQYRRATFSDPDRPDRGFSTQGAIASWSKSITPELKVIGHGGFSMLSQRNGIYPVGGASLEWQGVYTTVRVSYSRAISPSFLFVSGALVSEVVTGAVTRQMAEPFTLSLSANYAINRSIPDSSAVRFESYSVTPSVTYKIGPSLTASLSYTHSEFQRAFSGQAIEFNRNMVMLNLLAEWR</sequence>
<dbReference type="STRING" id="1742972.COMA1_60082"/>
<dbReference type="Pfam" id="PF10082">
    <property type="entry name" value="BBP2_2"/>
    <property type="match status" value="1"/>
</dbReference>
<evidence type="ECO:0000313" key="1">
    <source>
        <dbReference type="EMBL" id="CUS38795.1"/>
    </source>
</evidence>
<proteinExistence type="predicted"/>
<organism evidence="1 2">
    <name type="scientific">Candidatus Nitrospira nitrosa</name>
    <dbReference type="NCBI Taxonomy" id="1742972"/>
    <lineage>
        <taxon>Bacteria</taxon>
        <taxon>Pseudomonadati</taxon>
        <taxon>Nitrospirota</taxon>
        <taxon>Nitrospiria</taxon>
        <taxon>Nitrospirales</taxon>
        <taxon>Nitrospiraceae</taxon>
        <taxon>Nitrospira</taxon>
    </lineage>
</organism>
<dbReference type="AlphaFoldDB" id="A0A0S4LS56"/>
<dbReference type="EMBL" id="CZQA01000012">
    <property type="protein sequence ID" value="CUS38795.1"/>
    <property type="molecule type" value="Genomic_DNA"/>
</dbReference>
<name>A0A0S4LS56_9BACT</name>
<dbReference type="InterPro" id="IPR018759">
    <property type="entry name" value="BBP2_2"/>
</dbReference>
<protein>
    <submittedName>
        <fullName evidence="1">Uncharacterized protein</fullName>
    </submittedName>
</protein>
<dbReference type="RefSeq" id="WP_090750949.1">
    <property type="nucleotide sequence ID" value="NZ_CZQA01000012.1"/>
</dbReference>
<dbReference type="Proteomes" id="UP000199032">
    <property type="component" value="Unassembled WGS sequence"/>
</dbReference>